<organism evidence="1 2">
    <name type="scientific">Forsythia ovata</name>
    <dbReference type="NCBI Taxonomy" id="205694"/>
    <lineage>
        <taxon>Eukaryota</taxon>
        <taxon>Viridiplantae</taxon>
        <taxon>Streptophyta</taxon>
        <taxon>Embryophyta</taxon>
        <taxon>Tracheophyta</taxon>
        <taxon>Spermatophyta</taxon>
        <taxon>Magnoliopsida</taxon>
        <taxon>eudicotyledons</taxon>
        <taxon>Gunneridae</taxon>
        <taxon>Pentapetalae</taxon>
        <taxon>asterids</taxon>
        <taxon>lamiids</taxon>
        <taxon>Lamiales</taxon>
        <taxon>Oleaceae</taxon>
        <taxon>Forsythieae</taxon>
        <taxon>Forsythia</taxon>
    </lineage>
</organism>
<name>A0ABD1S0T7_9LAMI</name>
<proteinExistence type="predicted"/>
<dbReference type="PANTHER" id="PTHR33972:SF26">
    <property type="match status" value="1"/>
</dbReference>
<protein>
    <submittedName>
        <fullName evidence="1">Actin-related protein 9</fullName>
    </submittedName>
</protein>
<reference evidence="2" key="1">
    <citation type="submission" date="2024-07" db="EMBL/GenBank/DDBJ databases">
        <title>Two chromosome-level genome assemblies of Korean endemic species Abeliophyllum distichum and Forsythia ovata (Oleaceae).</title>
        <authorList>
            <person name="Jang H."/>
        </authorList>
    </citation>
    <scope>NUCLEOTIDE SEQUENCE [LARGE SCALE GENOMIC DNA]</scope>
</reference>
<dbReference type="AlphaFoldDB" id="A0ABD1S0T7"/>
<accession>A0ABD1S0T7</accession>
<dbReference type="PANTHER" id="PTHR33972">
    <property type="entry name" value="EXPRESSED PROTEIN"/>
    <property type="match status" value="1"/>
</dbReference>
<evidence type="ECO:0000313" key="1">
    <source>
        <dbReference type="EMBL" id="KAL2494320.1"/>
    </source>
</evidence>
<dbReference type="EMBL" id="JBFOLJ010000011">
    <property type="protein sequence ID" value="KAL2494320.1"/>
    <property type="molecule type" value="Genomic_DNA"/>
</dbReference>
<dbReference type="Proteomes" id="UP001604277">
    <property type="component" value="Unassembled WGS sequence"/>
</dbReference>
<comment type="caution">
    <text evidence="1">The sequence shown here is derived from an EMBL/GenBank/DDBJ whole genome shotgun (WGS) entry which is preliminary data.</text>
</comment>
<sequence length="442" mass="49824">MHNGGSKSFMKHGVEDQMKELADKASEEGSSMYSTGHDDIFTQVMGPDSRGRKRCFGRATFPGELSNTTSNRDNADVRSLKGKVVDVEEDIKSLNGIQANVVAIVDSGRAHVGTRLNGGIPAGGDTSGREEEDGGDFCASAIEPEFIEVELDPSSSSQFDSYEVAAEVISAGIKKLEKVIHRIVVRRSAPDWLPFLPNMQGWSDSTYDTDYFTLWWRGEVVGEVEAATVVHSYKDSVPLGFHKTRLTALNVPPMGLFYRMSLVPDVYPPPPRSWFSDDDDMLEETWDFPRRIDVSDGYFSGSSGYFPMWENYPIFKTKPKKEDNIGLADAIMKRCIDLQRKLFCSMQLIGRVALTEGLVPAAEERFCNQEQIRLLYRGKVEHGDCEISVIKYAEYFINEMLKKMPKTFNIAQVREKLATQLYVYANKKQVENYDIDNDWVSK</sequence>
<evidence type="ECO:0000313" key="2">
    <source>
        <dbReference type="Proteomes" id="UP001604277"/>
    </source>
</evidence>
<gene>
    <name evidence="1" type="ORF">Fot_38077</name>
</gene>
<keyword evidence="2" id="KW-1185">Reference proteome</keyword>